<evidence type="ECO:0000256" key="2">
    <source>
        <dbReference type="ARBA" id="ARBA00022525"/>
    </source>
</evidence>
<dbReference type="AlphaFoldDB" id="A0AAW0BJM0"/>
<dbReference type="SMART" id="SM00747">
    <property type="entry name" value="CFEM"/>
    <property type="match status" value="1"/>
</dbReference>
<evidence type="ECO:0000256" key="1">
    <source>
        <dbReference type="ARBA" id="ARBA00004613"/>
    </source>
</evidence>
<organism evidence="7 8">
    <name type="scientific">Paramarasmius palmivorus</name>
    <dbReference type="NCBI Taxonomy" id="297713"/>
    <lineage>
        <taxon>Eukaryota</taxon>
        <taxon>Fungi</taxon>
        <taxon>Dikarya</taxon>
        <taxon>Basidiomycota</taxon>
        <taxon>Agaricomycotina</taxon>
        <taxon>Agaricomycetes</taxon>
        <taxon>Agaricomycetidae</taxon>
        <taxon>Agaricales</taxon>
        <taxon>Marasmiineae</taxon>
        <taxon>Marasmiaceae</taxon>
        <taxon>Paramarasmius</taxon>
    </lineage>
</organism>
<dbReference type="GO" id="GO:0005576">
    <property type="term" value="C:extracellular region"/>
    <property type="evidence" value="ECO:0007669"/>
    <property type="project" value="UniProtKB-SubCell"/>
</dbReference>
<evidence type="ECO:0000256" key="3">
    <source>
        <dbReference type="ARBA" id="ARBA00022729"/>
    </source>
</evidence>
<evidence type="ECO:0000313" key="7">
    <source>
        <dbReference type="EMBL" id="KAK7026429.1"/>
    </source>
</evidence>
<keyword evidence="8" id="KW-1185">Reference proteome</keyword>
<dbReference type="PROSITE" id="PS52012">
    <property type="entry name" value="CFEM"/>
    <property type="match status" value="1"/>
</dbReference>
<reference evidence="7 8" key="1">
    <citation type="submission" date="2024-01" db="EMBL/GenBank/DDBJ databases">
        <title>A draft genome for a cacao thread blight-causing isolate of Paramarasmius palmivorus.</title>
        <authorList>
            <person name="Baruah I.K."/>
            <person name="Bukari Y."/>
            <person name="Amoako-Attah I."/>
            <person name="Meinhardt L.W."/>
            <person name="Bailey B.A."/>
            <person name="Cohen S.P."/>
        </authorList>
    </citation>
    <scope>NUCLEOTIDE SEQUENCE [LARGE SCALE GENOMIC DNA]</scope>
    <source>
        <strain evidence="7 8">GH-12</strain>
    </source>
</reference>
<gene>
    <name evidence="7" type="ORF">VNI00_015664</name>
</gene>
<dbReference type="InterPro" id="IPR008427">
    <property type="entry name" value="Extracellular_membr_CFEM_dom"/>
</dbReference>
<feature type="signal peptide" evidence="5">
    <location>
        <begin position="1"/>
        <end position="18"/>
    </location>
</feature>
<evidence type="ECO:0000259" key="6">
    <source>
        <dbReference type="PROSITE" id="PS52012"/>
    </source>
</evidence>
<evidence type="ECO:0000313" key="8">
    <source>
        <dbReference type="Proteomes" id="UP001383192"/>
    </source>
</evidence>
<dbReference type="Proteomes" id="UP001383192">
    <property type="component" value="Unassembled WGS sequence"/>
</dbReference>
<keyword evidence="2" id="KW-0964">Secreted</keyword>
<evidence type="ECO:0000256" key="4">
    <source>
        <dbReference type="ARBA" id="ARBA00023157"/>
    </source>
</evidence>
<dbReference type="Pfam" id="PF05730">
    <property type="entry name" value="CFEM"/>
    <property type="match status" value="1"/>
</dbReference>
<feature type="chain" id="PRO_5043452003" description="CFEM domain-containing protein" evidence="5">
    <location>
        <begin position="19"/>
        <end position="79"/>
    </location>
</feature>
<feature type="domain" description="CFEM" evidence="6">
    <location>
        <begin position="1"/>
        <end position="79"/>
    </location>
</feature>
<proteinExistence type="predicted"/>
<name>A0AAW0BJM0_9AGAR</name>
<comment type="caution">
    <text evidence="7">The sequence shown here is derived from an EMBL/GenBank/DDBJ whole genome shotgun (WGS) entry which is preliminary data.</text>
</comment>
<dbReference type="EMBL" id="JAYKXP010000105">
    <property type="protein sequence ID" value="KAK7026429.1"/>
    <property type="molecule type" value="Genomic_DNA"/>
</dbReference>
<keyword evidence="3 5" id="KW-0732">Signal</keyword>
<sequence length="79" mass="8560">MFAKYIALFAAFVTVANAQSCVFDCGNQAARDSGCSSVYDRVCVCASDRFKTEGEQCLADRCSPDDQRAGAAMFHELCD</sequence>
<comment type="subcellular location">
    <subcellularLocation>
        <location evidence="1">Secreted</location>
    </subcellularLocation>
</comment>
<accession>A0AAW0BJM0</accession>
<protein>
    <recommendedName>
        <fullName evidence="6">CFEM domain-containing protein</fullName>
    </recommendedName>
</protein>
<keyword evidence="4" id="KW-1015">Disulfide bond</keyword>
<evidence type="ECO:0000256" key="5">
    <source>
        <dbReference type="SAM" id="SignalP"/>
    </source>
</evidence>